<name>A0A5J6L2G5_9MICO</name>
<reference evidence="6" key="1">
    <citation type="submission" date="2019-09" db="EMBL/GenBank/DDBJ databases">
        <title>Mumia zhuanghuii sp. nov. isolated from the intestinal contents of plateau pika (Ochotona curzoniae) in the Qinghai-Tibet plateau of China.</title>
        <authorList>
            <person name="Tian Z."/>
        </authorList>
    </citation>
    <scope>NUCLEOTIDE SEQUENCE [LARGE SCALE GENOMIC DNA]</scope>
    <source>
        <strain evidence="6">L-031</strain>
    </source>
</reference>
<feature type="domain" description="Thioester" evidence="3">
    <location>
        <begin position="98"/>
        <end position="188"/>
    </location>
</feature>
<dbReference type="KEGG" id="mlz:F6J85_05285"/>
<keyword evidence="1" id="KW-0812">Transmembrane</keyword>
<dbReference type="InterPro" id="IPR013552">
    <property type="entry name" value="Thioester_dom"/>
</dbReference>
<keyword evidence="1" id="KW-0472">Membrane</keyword>
<gene>
    <name evidence="5" type="ORF">F6J85_05285</name>
</gene>
<evidence type="ECO:0000256" key="1">
    <source>
        <dbReference type="SAM" id="Phobius"/>
    </source>
</evidence>
<dbReference type="Pfam" id="PF08341">
    <property type="entry name" value="TED"/>
    <property type="match status" value="1"/>
</dbReference>
<feature type="signal peptide" evidence="2">
    <location>
        <begin position="1"/>
        <end position="19"/>
    </location>
</feature>
<proteinExistence type="predicted"/>
<dbReference type="Proteomes" id="UP000325516">
    <property type="component" value="Chromosome"/>
</dbReference>
<feature type="domain" description="DUF5979" evidence="4">
    <location>
        <begin position="328"/>
        <end position="421"/>
    </location>
</feature>
<keyword evidence="1" id="KW-1133">Transmembrane helix</keyword>
<evidence type="ECO:0000259" key="4">
    <source>
        <dbReference type="Pfam" id="PF19407"/>
    </source>
</evidence>
<organism evidence="5 6">
    <name type="scientific">Microbacterium lushaniae</name>
    <dbReference type="NCBI Taxonomy" id="2614639"/>
    <lineage>
        <taxon>Bacteria</taxon>
        <taxon>Bacillati</taxon>
        <taxon>Actinomycetota</taxon>
        <taxon>Actinomycetes</taxon>
        <taxon>Micrococcales</taxon>
        <taxon>Microbacteriaceae</taxon>
        <taxon>Microbacterium</taxon>
    </lineage>
</organism>
<dbReference type="Pfam" id="PF19407">
    <property type="entry name" value="DUF5979"/>
    <property type="match status" value="1"/>
</dbReference>
<evidence type="ECO:0000313" key="5">
    <source>
        <dbReference type="EMBL" id="QEW02572.1"/>
    </source>
</evidence>
<feature type="transmembrane region" description="Helical" evidence="1">
    <location>
        <begin position="441"/>
        <end position="462"/>
    </location>
</feature>
<dbReference type="EMBL" id="CP044232">
    <property type="protein sequence ID" value="QEW02572.1"/>
    <property type="molecule type" value="Genomic_DNA"/>
</dbReference>
<dbReference type="AlphaFoldDB" id="A0A5J6L2G5"/>
<feature type="chain" id="PRO_5023824776" evidence="2">
    <location>
        <begin position="20"/>
        <end position="475"/>
    </location>
</feature>
<protein>
    <submittedName>
        <fullName evidence="5">Uncharacterized protein</fullName>
    </submittedName>
</protein>
<accession>A0A5J6L2G5</accession>
<evidence type="ECO:0000313" key="6">
    <source>
        <dbReference type="Proteomes" id="UP000325516"/>
    </source>
</evidence>
<keyword evidence="6" id="KW-1185">Reference proteome</keyword>
<dbReference type="RefSeq" id="WP_150924138.1">
    <property type="nucleotide sequence ID" value="NZ_CP044232.1"/>
</dbReference>
<evidence type="ECO:0000259" key="3">
    <source>
        <dbReference type="Pfam" id="PF08341"/>
    </source>
</evidence>
<keyword evidence="2" id="KW-0732">Signal</keyword>
<evidence type="ECO:0000256" key="2">
    <source>
        <dbReference type="SAM" id="SignalP"/>
    </source>
</evidence>
<sequence length="475" mass="47386">MALAIAAMLIVPVGGAANAWIEDGAPVIESPDGPDTAIELASTGAGQRISGGYPATAVVPDPQADYPAAPPAGYTVRSGFAGVLNVARVSDLSQRGQVFCISARTPAYVGVGYESGSWSESEVANLGQVAYILNNYYPAVPGAPATLGTPNQRAAAVQAAIWYFTDGFVLDPADSVRAATAEIIADAQGNSPAPEPELPLAITPASSSVGVGSLAGPFTVTADAAAVALAVPAGYAMYGSAVGGTPLPNPYTTTSGAQVWVGSESGAADTTVLTATASVAVPRGRVYLYDGLAPGLPESQPLILAETAQLETTATAQATAEFFAVAGLTITKAFAGDAVGQQGAMELVVDCGDGVPRSTTIPAGASTTQSFPFTGIGVGATCVITEPTTGATTAVDVTSDAPQQVVITDTGATATITNTVTRRGDVPGVLPATGTETPFPLLWGGLAGLLGGALLVAARLTLLRQPGNSARPPWS</sequence>
<dbReference type="InterPro" id="IPR046022">
    <property type="entry name" value="DUF5979"/>
</dbReference>